<proteinExistence type="predicted"/>
<organism evidence="1 2">
    <name type="scientific">Paenibacillus oenotherae</name>
    <dbReference type="NCBI Taxonomy" id="1435645"/>
    <lineage>
        <taxon>Bacteria</taxon>
        <taxon>Bacillati</taxon>
        <taxon>Bacillota</taxon>
        <taxon>Bacilli</taxon>
        <taxon>Bacillales</taxon>
        <taxon>Paenibacillaceae</taxon>
        <taxon>Paenibacillus</taxon>
    </lineage>
</organism>
<keyword evidence="2" id="KW-1185">Reference proteome</keyword>
<dbReference type="SUPFAM" id="SSF140453">
    <property type="entry name" value="EsxAB dimer-like"/>
    <property type="match status" value="1"/>
</dbReference>
<dbReference type="Pfam" id="PF06013">
    <property type="entry name" value="WXG100"/>
    <property type="match status" value="1"/>
</dbReference>
<evidence type="ECO:0000313" key="2">
    <source>
        <dbReference type="Proteomes" id="UP000812277"/>
    </source>
</evidence>
<name>A0ABS7D5J5_9BACL</name>
<accession>A0ABS7D5J5</accession>
<dbReference type="InterPro" id="IPR010310">
    <property type="entry name" value="T7SS_ESAT-6-like"/>
</dbReference>
<dbReference type="InterPro" id="IPR036689">
    <property type="entry name" value="ESAT-6-like_sf"/>
</dbReference>
<reference evidence="1 2" key="1">
    <citation type="submission" date="2021-07" db="EMBL/GenBank/DDBJ databases">
        <title>Paenibacillus radiodurans sp. nov., isolated from the southeastern edge of Tengger Desert.</title>
        <authorList>
            <person name="Zhang G."/>
        </authorList>
    </citation>
    <scope>NUCLEOTIDE SEQUENCE [LARGE SCALE GENOMIC DNA]</scope>
    <source>
        <strain evidence="1 2">DT7-4</strain>
    </source>
</reference>
<dbReference type="Gene3D" id="1.10.287.1060">
    <property type="entry name" value="ESAT-6-like"/>
    <property type="match status" value="1"/>
</dbReference>
<protein>
    <submittedName>
        <fullName evidence="1">WXG100 family type VII secretion target</fullName>
    </submittedName>
</protein>
<dbReference type="EMBL" id="JAHZIJ010000006">
    <property type="protein sequence ID" value="MBW7475217.1"/>
    <property type="molecule type" value="Genomic_DNA"/>
</dbReference>
<evidence type="ECO:0000313" key="1">
    <source>
        <dbReference type="EMBL" id="MBW7475217.1"/>
    </source>
</evidence>
<dbReference type="RefSeq" id="WP_219872468.1">
    <property type="nucleotide sequence ID" value="NZ_JAHZIJ010000006.1"/>
</dbReference>
<comment type="caution">
    <text evidence="1">The sequence shown here is derived from an EMBL/GenBank/DDBJ whole genome shotgun (WGS) entry which is preliminary data.</text>
</comment>
<dbReference type="Proteomes" id="UP000812277">
    <property type="component" value="Unassembled WGS sequence"/>
</dbReference>
<gene>
    <name evidence="1" type="ORF">K0T92_10700</name>
</gene>
<sequence>MAHLALDYDGLKKKASKITTQKDQFETLLNQVMATIKEVDNVWKDKAATEFIDKITSASMRKNFAQFGEALGNLSLHMNNVAIEYEKLSTNISNAQKF</sequence>